<reference evidence="2" key="1">
    <citation type="journal article" date="2014" name="Int. J. Syst. Evol. Microbiol.">
        <title>Complete genome sequence of Corynebacterium casei LMG S-19264T (=DSM 44701T), isolated from a smear-ripened cheese.</title>
        <authorList>
            <consortium name="US DOE Joint Genome Institute (JGI-PGF)"/>
            <person name="Walter F."/>
            <person name="Albersmeier A."/>
            <person name="Kalinowski J."/>
            <person name="Ruckert C."/>
        </authorList>
    </citation>
    <scope>NUCLEOTIDE SEQUENCE</scope>
    <source>
        <strain evidence="2">CGMCC 4.7368</strain>
    </source>
</reference>
<dbReference type="AlphaFoldDB" id="A0A918DII1"/>
<feature type="compositionally biased region" description="Basic and acidic residues" evidence="1">
    <location>
        <begin position="245"/>
        <end position="276"/>
    </location>
</feature>
<accession>A0A918DII1</accession>
<proteinExistence type="predicted"/>
<dbReference type="EMBL" id="BMNH01000006">
    <property type="protein sequence ID" value="GGO68013.1"/>
    <property type="molecule type" value="Genomic_DNA"/>
</dbReference>
<sequence length="287" mass="29115">MGLTLSPELDAILDLAGLPFPNLDEDEVHLDADAVRVVQAGTSLVATEADTTLNSTATTYTGDSATHLAGYWGEVGNGTGHLAQASIAARIAPVALDGFAYVVTGTKVAVGTIAAVGAVRLATALLTGGPFAGVSATASLLATRQAGVRVLREAGEGTSRVLAPGITRRITEPMQRILQNLRGPGGPGGGFGAPALAGVPTRLVGPSSRRSFDNMPGIMQAKGGRGGGRKPSTEGSANLNAAEQAAKDAKAAGQPFDRKAAKAADAKERRAGKFEGDVNVQKRGRKN</sequence>
<evidence type="ECO:0000256" key="1">
    <source>
        <dbReference type="SAM" id="MobiDB-lite"/>
    </source>
</evidence>
<gene>
    <name evidence="2" type="ORF">GCM10012289_25790</name>
</gene>
<organism evidence="2 3">
    <name type="scientific">Nonomuraea cavernae</name>
    <dbReference type="NCBI Taxonomy" id="2045107"/>
    <lineage>
        <taxon>Bacteria</taxon>
        <taxon>Bacillati</taxon>
        <taxon>Actinomycetota</taxon>
        <taxon>Actinomycetes</taxon>
        <taxon>Streptosporangiales</taxon>
        <taxon>Streptosporangiaceae</taxon>
        <taxon>Nonomuraea</taxon>
    </lineage>
</organism>
<comment type="caution">
    <text evidence="2">The sequence shown here is derived from an EMBL/GenBank/DDBJ whole genome shotgun (WGS) entry which is preliminary data.</text>
</comment>
<evidence type="ECO:0000313" key="3">
    <source>
        <dbReference type="Proteomes" id="UP000646523"/>
    </source>
</evidence>
<name>A0A918DII1_9ACTN</name>
<protein>
    <submittedName>
        <fullName evidence="2">Uncharacterized protein</fullName>
    </submittedName>
</protein>
<dbReference type="RefSeq" id="WP_189124300.1">
    <property type="nucleotide sequence ID" value="NZ_BMNH01000006.1"/>
</dbReference>
<evidence type="ECO:0000313" key="2">
    <source>
        <dbReference type="EMBL" id="GGO68013.1"/>
    </source>
</evidence>
<keyword evidence="3" id="KW-1185">Reference proteome</keyword>
<reference evidence="2" key="2">
    <citation type="submission" date="2020-09" db="EMBL/GenBank/DDBJ databases">
        <authorList>
            <person name="Sun Q."/>
            <person name="Zhou Y."/>
        </authorList>
    </citation>
    <scope>NUCLEOTIDE SEQUENCE</scope>
    <source>
        <strain evidence="2">CGMCC 4.7368</strain>
    </source>
</reference>
<feature type="region of interest" description="Disordered" evidence="1">
    <location>
        <begin position="206"/>
        <end position="287"/>
    </location>
</feature>
<dbReference type="Proteomes" id="UP000646523">
    <property type="component" value="Unassembled WGS sequence"/>
</dbReference>